<name>A0ABX0R1F6_9GAMM</name>
<dbReference type="PROSITE" id="PS50893">
    <property type="entry name" value="ABC_TRANSPORTER_2"/>
    <property type="match status" value="1"/>
</dbReference>
<proteinExistence type="inferred from homology"/>
<dbReference type="PANTHER" id="PTHR46743">
    <property type="entry name" value="TEICHOIC ACIDS EXPORT ATP-BINDING PROTEIN TAGH"/>
    <property type="match status" value="1"/>
</dbReference>
<gene>
    <name evidence="6" type="ORF">F3J38_23945</name>
</gene>
<organism evidence="6 7">
    <name type="scientific">Candidatus Pantoea formicae</name>
    <dbReference type="NCBI Taxonomy" id="2608355"/>
    <lineage>
        <taxon>Bacteria</taxon>
        <taxon>Pseudomonadati</taxon>
        <taxon>Pseudomonadota</taxon>
        <taxon>Gammaproteobacteria</taxon>
        <taxon>Enterobacterales</taxon>
        <taxon>Erwiniaceae</taxon>
        <taxon>Pantoea</taxon>
    </lineage>
</organism>
<keyword evidence="7" id="KW-1185">Reference proteome</keyword>
<dbReference type="SMART" id="SM00382">
    <property type="entry name" value="AAA"/>
    <property type="match status" value="1"/>
</dbReference>
<evidence type="ECO:0000256" key="4">
    <source>
        <dbReference type="ARBA" id="ARBA00022840"/>
    </source>
</evidence>
<keyword evidence="3" id="KW-0547">Nucleotide-binding</keyword>
<dbReference type="PROSITE" id="PS00211">
    <property type="entry name" value="ABC_TRANSPORTER_1"/>
    <property type="match status" value="1"/>
</dbReference>
<protein>
    <submittedName>
        <fullName evidence="6">ABC transporter ATP-binding protein</fullName>
    </submittedName>
</protein>
<comment type="caution">
    <text evidence="6">The sequence shown here is derived from an EMBL/GenBank/DDBJ whole genome shotgun (WGS) entry which is preliminary data.</text>
</comment>
<evidence type="ECO:0000256" key="3">
    <source>
        <dbReference type="ARBA" id="ARBA00022741"/>
    </source>
</evidence>
<evidence type="ECO:0000256" key="2">
    <source>
        <dbReference type="ARBA" id="ARBA00022448"/>
    </source>
</evidence>
<dbReference type="InterPro" id="IPR017871">
    <property type="entry name" value="ABC_transporter-like_CS"/>
</dbReference>
<evidence type="ECO:0000259" key="5">
    <source>
        <dbReference type="PROSITE" id="PS50893"/>
    </source>
</evidence>
<keyword evidence="4 6" id="KW-0067">ATP-binding</keyword>
<dbReference type="PANTHER" id="PTHR46743:SF2">
    <property type="entry name" value="TEICHOIC ACIDS EXPORT ATP-BINDING PROTEIN TAGH"/>
    <property type="match status" value="1"/>
</dbReference>
<sequence length="233" mass="26341">MIKIEDLTKSYKTPNGRHFVFKNLNIEIPSDKSIALIGRNGAGKSTLLRMIGGIDIPDKGKISTQKSISWPVGLSGGFQGSLTGRENVKFVARLYSKNDELKHKVDFVENFAELGKYFDMPIKTYSSGMKSRLGFGLSMAFNFDYYLVDEVTAVGDANFKKKCSELFKSRHLESNFIMVSHSLKSLKEFCDASIYIGRENEVTYYNKIDDAIDNYLKDEMINSPADYSSIKQR</sequence>
<evidence type="ECO:0000313" key="7">
    <source>
        <dbReference type="Proteomes" id="UP000780690"/>
    </source>
</evidence>
<dbReference type="GO" id="GO:0005524">
    <property type="term" value="F:ATP binding"/>
    <property type="evidence" value="ECO:0007669"/>
    <property type="project" value="UniProtKB-KW"/>
</dbReference>
<comment type="similarity">
    <text evidence="1">Belongs to the ABC transporter superfamily. Drug exporter-2 (TC 3.A.1.117) family.</text>
</comment>
<dbReference type="CDD" id="cd03220">
    <property type="entry name" value="ABC_KpsT_Wzt"/>
    <property type="match status" value="1"/>
</dbReference>
<dbReference type="SUPFAM" id="SSF52540">
    <property type="entry name" value="P-loop containing nucleoside triphosphate hydrolases"/>
    <property type="match status" value="1"/>
</dbReference>
<dbReference type="EMBL" id="VWXD01000013">
    <property type="protein sequence ID" value="NIF03058.1"/>
    <property type="molecule type" value="Genomic_DNA"/>
</dbReference>
<evidence type="ECO:0000313" key="6">
    <source>
        <dbReference type="EMBL" id="NIF03058.1"/>
    </source>
</evidence>
<dbReference type="Gene3D" id="3.40.50.300">
    <property type="entry name" value="P-loop containing nucleotide triphosphate hydrolases"/>
    <property type="match status" value="1"/>
</dbReference>
<dbReference type="Pfam" id="PF00005">
    <property type="entry name" value="ABC_tran"/>
    <property type="match status" value="1"/>
</dbReference>
<dbReference type="InterPro" id="IPR027417">
    <property type="entry name" value="P-loop_NTPase"/>
</dbReference>
<dbReference type="InterPro" id="IPR050683">
    <property type="entry name" value="Bact_Polysacc_Export_ATP-bd"/>
</dbReference>
<dbReference type="InterPro" id="IPR003593">
    <property type="entry name" value="AAA+_ATPase"/>
</dbReference>
<dbReference type="RefSeq" id="WP_167142920.1">
    <property type="nucleotide sequence ID" value="NZ_VWXD01000013.1"/>
</dbReference>
<dbReference type="Proteomes" id="UP000780690">
    <property type="component" value="Unassembled WGS sequence"/>
</dbReference>
<feature type="domain" description="ABC transporter" evidence="5">
    <location>
        <begin position="2"/>
        <end position="224"/>
    </location>
</feature>
<evidence type="ECO:0000256" key="1">
    <source>
        <dbReference type="ARBA" id="ARBA00006526"/>
    </source>
</evidence>
<reference evidence="6 7" key="1">
    <citation type="journal article" date="2019" name="bioRxiv">
        <title>Bacteria contribute to plant secondary compound degradation in a generalist herbivore system.</title>
        <authorList>
            <person name="Francoeur C.B."/>
            <person name="Khadempour L."/>
            <person name="Moreira-Soto R.D."/>
            <person name="Gotting K."/>
            <person name="Book A.J."/>
            <person name="Pinto-Tomas A.A."/>
            <person name="Keefover-Ring K."/>
            <person name="Currie C.R."/>
        </authorList>
    </citation>
    <scope>NUCLEOTIDE SEQUENCE [LARGE SCALE GENOMIC DNA]</scope>
    <source>
        <strain evidence="6 7">Acro-805</strain>
    </source>
</reference>
<dbReference type="InterPro" id="IPR015860">
    <property type="entry name" value="ABC_transpr_TagH-like"/>
</dbReference>
<keyword evidence="2" id="KW-0813">Transport</keyword>
<dbReference type="InterPro" id="IPR003439">
    <property type="entry name" value="ABC_transporter-like_ATP-bd"/>
</dbReference>
<accession>A0ABX0R1F6</accession>